<feature type="region of interest" description="Disordered" evidence="1">
    <location>
        <begin position="1"/>
        <end position="34"/>
    </location>
</feature>
<dbReference type="EMBL" id="MZGJ01000022">
    <property type="protein sequence ID" value="OQX50733.1"/>
    <property type="molecule type" value="Genomic_DNA"/>
</dbReference>
<protein>
    <submittedName>
        <fullName evidence="2">Uncharacterized protein</fullName>
    </submittedName>
</protein>
<dbReference type="Proteomes" id="UP000192520">
    <property type="component" value="Unassembled WGS sequence"/>
</dbReference>
<sequence length="245" mass="27307">MTGESPGSNPETAGFTPGKPAIEEKEKLKRKPLVEIPARQVHRIIEAANKLHRQIQETNPESPNASPENPKPPIRYILEQITYANPKTGFSQETVSFTTHTAIFSWEEPPSPKPPEFKHYPPHTRPALVREVRASWGPKLIDLAWNGEPLVSEANPNPFSISLRLAVTPEGKPEGVSLFFHGALITTRTEYPPEDTGEGGPFCTVFMDPYSTTVDASRIKQIREETPSQVKKALDDLENLIQSRL</sequence>
<dbReference type="STRING" id="1968527.B5M47_03350"/>
<comment type="caution">
    <text evidence="2">The sequence shown here is derived from an EMBL/GenBank/DDBJ whole genome shotgun (WGS) entry which is preliminary data.</text>
</comment>
<reference evidence="3" key="1">
    <citation type="submission" date="2017-03" db="EMBL/GenBank/DDBJ databases">
        <title>Novel pathways for hydrocarbon cycling and metabolic interdependencies in hydrothermal sediment communities.</title>
        <authorList>
            <person name="Dombrowski N."/>
            <person name="Seitz K."/>
            <person name="Teske A."/>
            <person name="Baker B."/>
        </authorList>
    </citation>
    <scope>NUCLEOTIDE SEQUENCE [LARGE SCALE GENOMIC DNA]</scope>
</reference>
<proteinExistence type="predicted"/>
<feature type="compositionally biased region" description="Polar residues" evidence="1">
    <location>
        <begin position="1"/>
        <end position="11"/>
    </location>
</feature>
<evidence type="ECO:0000313" key="2">
    <source>
        <dbReference type="EMBL" id="OQX50733.1"/>
    </source>
</evidence>
<name>A0A1W9NYY2_UNCC3</name>
<gene>
    <name evidence="2" type="ORF">B5M47_03350</name>
</gene>
<evidence type="ECO:0000256" key="1">
    <source>
        <dbReference type="SAM" id="MobiDB-lite"/>
    </source>
</evidence>
<dbReference type="AlphaFoldDB" id="A0A1W9NYY2"/>
<organism evidence="2 3">
    <name type="scientific">candidate division CPR3 bacterium 4484_211</name>
    <dbReference type="NCBI Taxonomy" id="1968527"/>
    <lineage>
        <taxon>Bacteria</taxon>
        <taxon>Bacteria division CPR3</taxon>
    </lineage>
</organism>
<evidence type="ECO:0000313" key="3">
    <source>
        <dbReference type="Proteomes" id="UP000192520"/>
    </source>
</evidence>
<accession>A0A1W9NYY2</accession>